<protein>
    <submittedName>
        <fullName evidence="2">Uncharacterized protein</fullName>
    </submittedName>
</protein>
<dbReference type="Proteomes" id="UP000284706">
    <property type="component" value="Unassembled WGS sequence"/>
</dbReference>
<gene>
    <name evidence="2" type="ORF">CVT26_011329</name>
</gene>
<evidence type="ECO:0000313" key="3">
    <source>
        <dbReference type="Proteomes" id="UP000284706"/>
    </source>
</evidence>
<reference evidence="2 3" key="1">
    <citation type="journal article" date="2018" name="Evol. Lett.">
        <title>Horizontal gene cluster transfer increased hallucinogenic mushroom diversity.</title>
        <authorList>
            <person name="Reynolds H.T."/>
            <person name="Vijayakumar V."/>
            <person name="Gluck-Thaler E."/>
            <person name="Korotkin H.B."/>
            <person name="Matheny P.B."/>
            <person name="Slot J.C."/>
        </authorList>
    </citation>
    <scope>NUCLEOTIDE SEQUENCE [LARGE SCALE GENOMIC DNA]</scope>
    <source>
        <strain evidence="2 3">SRW20</strain>
    </source>
</reference>
<evidence type="ECO:0000256" key="1">
    <source>
        <dbReference type="SAM" id="MobiDB-lite"/>
    </source>
</evidence>
<sequence length="114" mass="12928">MGKERDGAPQDDHSQSAAQAEDQQRPQFKHQRSPTFWYVEEIYMAVPSSWTVEEPEEDLRQALEEALAKRAETSSGGGKGLHEAEIGGLEEERGGEVMIVMERIEESHVQRCWT</sequence>
<dbReference type="InParanoid" id="A0A409X4I4"/>
<proteinExistence type="predicted"/>
<comment type="caution">
    <text evidence="2">The sequence shown here is derived from an EMBL/GenBank/DDBJ whole genome shotgun (WGS) entry which is preliminary data.</text>
</comment>
<feature type="compositionally biased region" description="Basic and acidic residues" evidence="1">
    <location>
        <begin position="1"/>
        <end position="14"/>
    </location>
</feature>
<name>A0A409X4I4_9AGAR</name>
<accession>A0A409X4I4</accession>
<dbReference type="OrthoDB" id="435402at2759"/>
<organism evidence="2 3">
    <name type="scientific">Gymnopilus dilepis</name>
    <dbReference type="NCBI Taxonomy" id="231916"/>
    <lineage>
        <taxon>Eukaryota</taxon>
        <taxon>Fungi</taxon>
        <taxon>Dikarya</taxon>
        <taxon>Basidiomycota</taxon>
        <taxon>Agaricomycotina</taxon>
        <taxon>Agaricomycetes</taxon>
        <taxon>Agaricomycetidae</taxon>
        <taxon>Agaricales</taxon>
        <taxon>Agaricineae</taxon>
        <taxon>Hymenogastraceae</taxon>
        <taxon>Gymnopilus</taxon>
    </lineage>
</organism>
<keyword evidence="3" id="KW-1185">Reference proteome</keyword>
<feature type="compositionally biased region" description="Basic and acidic residues" evidence="1">
    <location>
        <begin position="80"/>
        <end position="89"/>
    </location>
</feature>
<feature type="region of interest" description="Disordered" evidence="1">
    <location>
        <begin position="68"/>
        <end position="89"/>
    </location>
</feature>
<dbReference type="AlphaFoldDB" id="A0A409X4I4"/>
<evidence type="ECO:0000313" key="2">
    <source>
        <dbReference type="EMBL" id="PPQ85688.1"/>
    </source>
</evidence>
<dbReference type="EMBL" id="NHYE01004243">
    <property type="protein sequence ID" value="PPQ85688.1"/>
    <property type="molecule type" value="Genomic_DNA"/>
</dbReference>
<feature type="region of interest" description="Disordered" evidence="1">
    <location>
        <begin position="1"/>
        <end position="31"/>
    </location>
</feature>